<reference evidence="7 8" key="1">
    <citation type="submission" date="2024-08" db="EMBL/GenBank/DDBJ databases">
        <title>Whole-genome sequencing of halo(alkali)philic microorganisms from hypersaline lakes.</title>
        <authorList>
            <person name="Sorokin D.Y."/>
            <person name="Merkel A.Y."/>
            <person name="Messina E."/>
            <person name="Yakimov M."/>
        </authorList>
    </citation>
    <scope>NUCLEOTIDE SEQUENCE [LARGE SCALE GENOMIC DNA]</scope>
    <source>
        <strain evidence="7 8">AB-hyl4</strain>
    </source>
</reference>
<dbReference type="InterPro" id="IPR000537">
    <property type="entry name" value="UbiA_prenyltransferase"/>
</dbReference>
<dbReference type="Gene3D" id="1.10.357.140">
    <property type="entry name" value="UbiA prenyltransferase"/>
    <property type="match status" value="1"/>
</dbReference>
<dbReference type="RefSeq" id="WP_425347131.1">
    <property type="nucleotide sequence ID" value="NZ_JBGUBD010000017.1"/>
</dbReference>
<dbReference type="Gene3D" id="3.40.50.1000">
    <property type="entry name" value="HAD superfamily/HAD-like"/>
    <property type="match status" value="1"/>
</dbReference>
<sequence>MTQTQTSRSAEGVSKPGAARPLCVDLDGTLVATDTVWEAILHLLRYRPWVVWRLPVLAAQGLPNLKAWLADEVVVDVATLPYRSAVVEFLKQQKSDGRRLILATGADERFARDVAAHVGLFDEVVGTRTGRNCTGSGKCQAIASTLGDGVAFDYIGDSRADVAVWQSADRAYMVNPTSSVHRRVHAGGRLEQVFRDPGGGNRLMALLVSMRPQQWVKNLLLAAPMLLGQQLFDPVRWWLLLVAIACFSLAASVVYLINDLFDLKADRLHPSKRHRPLAAGVLPIPWALAAVPVLLVMALGLAAAVLPAAFVGLVAGYVALALMYSWAVKGKAILDVIWLAGLYTLRLIAGGVAVAVLPSAWLLGLSMFCFLSLAFAKRYAELGRIAREQGTAAAGRDYQVSDMSLIGTAGLVAGYMAVLVFALYINSDVVTELYTQPVALWLICPLLVYWFTRLWLKAHRQEMRDDPLMFTLTDPATYGVGLLVVIVAVVAAWPG</sequence>
<evidence type="ECO:0000256" key="3">
    <source>
        <dbReference type="ARBA" id="ARBA00022692"/>
    </source>
</evidence>
<feature type="transmembrane region" description="Helical" evidence="6">
    <location>
        <begin position="238"/>
        <end position="257"/>
    </location>
</feature>
<feature type="transmembrane region" description="Helical" evidence="6">
    <location>
        <begin position="438"/>
        <end position="456"/>
    </location>
</feature>
<keyword evidence="5 6" id="KW-0472">Membrane</keyword>
<organism evidence="7 8">
    <name type="scientific">Natronomicrosphaera hydrolytica</name>
    <dbReference type="NCBI Taxonomy" id="3242702"/>
    <lineage>
        <taxon>Bacteria</taxon>
        <taxon>Pseudomonadati</taxon>
        <taxon>Planctomycetota</taxon>
        <taxon>Phycisphaerae</taxon>
        <taxon>Phycisphaerales</taxon>
        <taxon>Phycisphaeraceae</taxon>
        <taxon>Natronomicrosphaera</taxon>
    </lineage>
</organism>
<feature type="transmembrane region" description="Helical" evidence="6">
    <location>
        <begin position="468"/>
        <end position="493"/>
    </location>
</feature>
<evidence type="ECO:0000256" key="4">
    <source>
        <dbReference type="ARBA" id="ARBA00022989"/>
    </source>
</evidence>
<feature type="transmembrane region" description="Helical" evidence="6">
    <location>
        <begin position="305"/>
        <end position="324"/>
    </location>
</feature>
<keyword evidence="4 6" id="KW-1133">Transmembrane helix</keyword>
<evidence type="ECO:0000313" key="8">
    <source>
        <dbReference type="Proteomes" id="UP001575105"/>
    </source>
</evidence>
<comment type="caution">
    <text evidence="7">The sequence shown here is derived from an EMBL/GenBank/DDBJ whole genome shotgun (WGS) entry which is preliminary data.</text>
</comment>
<dbReference type="Pfam" id="PF12710">
    <property type="entry name" value="HAD"/>
    <property type="match status" value="1"/>
</dbReference>
<feature type="transmembrane region" description="Helical" evidence="6">
    <location>
        <begin position="277"/>
        <end position="299"/>
    </location>
</feature>
<keyword evidence="8" id="KW-1185">Reference proteome</keyword>
<name>A0ABV4UB88_9BACT</name>
<keyword evidence="2" id="KW-1003">Cell membrane</keyword>
<evidence type="ECO:0000256" key="6">
    <source>
        <dbReference type="SAM" id="Phobius"/>
    </source>
</evidence>
<keyword evidence="3 6" id="KW-0812">Transmembrane</keyword>
<dbReference type="InterPro" id="IPR044878">
    <property type="entry name" value="UbiA_sf"/>
</dbReference>
<dbReference type="InterPro" id="IPR036412">
    <property type="entry name" value="HAD-like_sf"/>
</dbReference>
<evidence type="ECO:0000256" key="5">
    <source>
        <dbReference type="ARBA" id="ARBA00023136"/>
    </source>
</evidence>
<gene>
    <name evidence="7" type="ORF">ACERK3_18190</name>
</gene>
<dbReference type="Proteomes" id="UP001575105">
    <property type="component" value="Unassembled WGS sequence"/>
</dbReference>
<evidence type="ECO:0000256" key="1">
    <source>
        <dbReference type="ARBA" id="ARBA00004141"/>
    </source>
</evidence>
<dbReference type="NCBIfam" id="NF006088">
    <property type="entry name" value="PRK08238.1"/>
    <property type="match status" value="1"/>
</dbReference>
<accession>A0ABV4UB88</accession>
<dbReference type="Pfam" id="PF01040">
    <property type="entry name" value="UbiA"/>
    <property type="match status" value="1"/>
</dbReference>
<dbReference type="SUPFAM" id="SSF56784">
    <property type="entry name" value="HAD-like"/>
    <property type="match status" value="1"/>
</dbReference>
<evidence type="ECO:0000313" key="7">
    <source>
        <dbReference type="EMBL" id="MFA9480207.1"/>
    </source>
</evidence>
<feature type="transmembrane region" description="Helical" evidence="6">
    <location>
        <begin position="405"/>
        <end position="426"/>
    </location>
</feature>
<evidence type="ECO:0000256" key="2">
    <source>
        <dbReference type="ARBA" id="ARBA00022475"/>
    </source>
</evidence>
<dbReference type="InterPro" id="IPR023214">
    <property type="entry name" value="HAD_sf"/>
</dbReference>
<protein>
    <submittedName>
        <fullName evidence="7">UbiA family prenyltransferase</fullName>
    </submittedName>
</protein>
<comment type="subcellular location">
    <subcellularLocation>
        <location evidence="1">Membrane</location>
        <topology evidence="1">Multi-pass membrane protein</topology>
    </subcellularLocation>
</comment>
<proteinExistence type="predicted"/>
<dbReference type="CDD" id="cd13963">
    <property type="entry name" value="PT_UbiA_2"/>
    <property type="match status" value="1"/>
</dbReference>
<dbReference type="EMBL" id="JBGUBD010000017">
    <property type="protein sequence ID" value="MFA9480207.1"/>
    <property type="molecule type" value="Genomic_DNA"/>
</dbReference>